<protein>
    <submittedName>
        <fullName evidence="5">Peptidoglycan DD-metalloendopeptidase family protein</fullName>
    </submittedName>
</protein>
<feature type="domain" description="LysM" evidence="4">
    <location>
        <begin position="55"/>
        <end position="99"/>
    </location>
</feature>
<dbReference type="PANTHER" id="PTHR21666">
    <property type="entry name" value="PEPTIDASE-RELATED"/>
    <property type="match status" value="1"/>
</dbReference>
<comment type="caution">
    <text evidence="5">The sequence shown here is derived from an EMBL/GenBank/DDBJ whole genome shotgun (WGS) entry which is preliminary data.</text>
</comment>
<name>A0ABP7U1A8_9BURK</name>
<dbReference type="SUPFAM" id="SSF51261">
    <property type="entry name" value="Duplicated hybrid motif"/>
    <property type="match status" value="1"/>
</dbReference>
<dbReference type="SMART" id="SM00257">
    <property type="entry name" value="LysM"/>
    <property type="match status" value="1"/>
</dbReference>
<feature type="signal peptide" evidence="3">
    <location>
        <begin position="1"/>
        <end position="25"/>
    </location>
</feature>
<keyword evidence="6" id="KW-1185">Reference proteome</keyword>
<evidence type="ECO:0000256" key="1">
    <source>
        <dbReference type="ARBA" id="ARBA00038420"/>
    </source>
</evidence>
<dbReference type="PROSITE" id="PS51782">
    <property type="entry name" value="LYSM"/>
    <property type="match status" value="1"/>
</dbReference>
<dbReference type="EMBL" id="BAAAZE010000016">
    <property type="protein sequence ID" value="GAA4034419.1"/>
    <property type="molecule type" value="Genomic_DNA"/>
</dbReference>
<gene>
    <name evidence="5" type="ORF">GCM10022212_37300</name>
</gene>
<evidence type="ECO:0000256" key="2">
    <source>
        <dbReference type="SAM" id="MobiDB-lite"/>
    </source>
</evidence>
<organism evidence="5 6">
    <name type="scientific">Actimicrobium antarcticum</name>
    <dbReference type="NCBI Taxonomy" id="1051899"/>
    <lineage>
        <taxon>Bacteria</taxon>
        <taxon>Pseudomonadati</taxon>
        <taxon>Pseudomonadota</taxon>
        <taxon>Betaproteobacteria</taxon>
        <taxon>Burkholderiales</taxon>
        <taxon>Oxalobacteraceae</taxon>
        <taxon>Actimicrobium</taxon>
    </lineage>
</organism>
<dbReference type="Proteomes" id="UP001501353">
    <property type="component" value="Unassembled WGS sequence"/>
</dbReference>
<sequence length="309" mass="32438">MNKPHLLFLILLAGVMSGCSTTRNAAPVVDLATQSALSRTGTDGAVIPRAPDERGFHTVKKGETINRIAQEYGQNSRDLVTWNNLTNPNDIRVDQVLRVLPPNGAAQTGAIAPGSGVDVRPLNGPAATTGPVVNKSGPRGDKRPYSEAALAELQKPDSNSTTPSVAPAARADAPKSADKPADNVVMDEENVGFIWPTEGRTVGTFDGGKKGIDIAGKLGQPVVAAGAGKVMYAGSGIRGYGNLVIVKHTNNLLSAYAHNKAIVVKEGQTVARGEKIAEMGNSDADSVKLHFEIRQQGKPVDPSKFLPNR</sequence>
<dbReference type="Pfam" id="PF01476">
    <property type="entry name" value="LysM"/>
    <property type="match status" value="1"/>
</dbReference>
<dbReference type="RefSeq" id="WP_344765726.1">
    <property type="nucleotide sequence ID" value="NZ_BAAAZE010000016.1"/>
</dbReference>
<evidence type="ECO:0000313" key="6">
    <source>
        <dbReference type="Proteomes" id="UP001501353"/>
    </source>
</evidence>
<dbReference type="Gene3D" id="2.70.70.10">
    <property type="entry name" value="Glucose Permease (Domain IIA)"/>
    <property type="match status" value="1"/>
</dbReference>
<dbReference type="PANTHER" id="PTHR21666:SF263">
    <property type="entry name" value="MUREIN HYDROLASE ACTIVATOR NLPD"/>
    <property type="match status" value="1"/>
</dbReference>
<dbReference type="InterPro" id="IPR018392">
    <property type="entry name" value="LysM"/>
</dbReference>
<keyword evidence="3" id="KW-0732">Signal</keyword>
<evidence type="ECO:0000256" key="3">
    <source>
        <dbReference type="SAM" id="SignalP"/>
    </source>
</evidence>
<dbReference type="InterPro" id="IPR016047">
    <property type="entry name" value="M23ase_b-sheet_dom"/>
</dbReference>
<dbReference type="InterPro" id="IPR050570">
    <property type="entry name" value="Cell_wall_metabolism_enzyme"/>
</dbReference>
<dbReference type="CDD" id="cd00118">
    <property type="entry name" value="LysM"/>
    <property type="match status" value="1"/>
</dbReference>
<accession>A0ABP7U1A8</accession>
<comment type="similarity">
    <text evidence="1">Belongs to the E.coli NlpD/Haemophilus LppB family.</text>
</comment>
<reference evidence="6" key="1">
    <citation type="journal article" date="2019" name="Int. J. Syst. Evol. Microbiol.">
        <title>The Global Catalogue of Microorganisms (GCM) 10K type strain sequencing project: providing services to taxonomists for standard genome sequencing and annotation.</title>
        <authorList>
            <consortium name="The Broad Institute Genomics Platform"/>
            <consortium name="The Broad Institute Genome Sequencing Center for Infectious Disease"/>
            <person name="Wu L."/>
            <person name="Ma J."/>
        </authorList>
    </citation>
    <scope>NUCLEOTIDE SEQUENCE [LARGE SCALE GENOMIC DNA]</scope>
    <source>
        <strain evidence="6">JCM 16673</strain>
    </source>
</reference>
<proteinExistence type="inferred from homology"/>
<feature type="chain" id="PRO_5046256894" evidence="3">
    <location>
        <begin position="26"/>
        <end position="309"/>
    </location>
</feature>
<evidence type="ECO:0000259" key="4">
    <source>
        <dbReference type="PROSITE" id="PS51782"/>
    </source>
</evidence>
<dbReference type="InterPro" id="IPR011055">
    <property type="entry name" value="Dup_hybrid_motif"/>
</dbReference>
<dbReference type="PROSITE" id="PS51257">
    <property type="entry name" value="PROKAR_LIPOPROTEIN"/>
    <property type="match status" value="1"/>
</dbReference>
<dbReference type="Pfam" id="PF01551">
    <property type="entry name" value="Peptidase_M23"/>
    <property type="match status" value="1"/>
</dbReference>
<evidence type="ECO:0000313" key="5">
    <source>
        <dbReference type="EMBL" id="GAA4034419.1"/>
    </source>
</evidence>
<dbReference type="InterPro" id="IPR036779">
    <property type="entry name" value="LysM_dom_sf"/>
</dbReference>
<dbReference type="CDD" id="cd12797">
    <property type="entry name" value="M23_peptidase"/>
    <property type="match status" value="1"/>
</dbReference>
<feature type="region of interest" description="Disordered" evidence="2">
    <location>
        <begin position="109"/>
        <end position="180"/>
    </location>
</feature>
<dbReference type="Gene3D" id="3.10.350.10">
    <property type="entry name" value="LysM domain"/>
    <property type="match status" value="1"/>
</dbReference>